<evidence type="ECO:0000259" key="14">
    <source>
        <dbReference type="Pfam" id="PF08245"/>
    </source>
</evidence>
<dbReference type="GO" id="GO:0071555">
    <property type="term" value="P:cell wall organization"/>
    <property type="evidence" value="ECO:0007669"/>
    <property type="project" value="UniProtKB-KW"/>
</dbReference>
<sequence length="457" mass="46203">MLPMTLAGIAEVVRGRTHQVPDPEAVVTGAAFIDSRRPVVGGLFVAFDGETVDGHDFASQAVAAGAAAVLASREVAAPAIVVPDVLEALNVLTSWTARQMTGTRRIGVTGSSGKTSTKDLMAQVLGGLGATVATVGSQNNEIGVPLTVLGTPPGTKYLVLEMGARGIGHLAHLTDLVPLDVAVVLNVGSAHAGEFGGREATAQAKGELVEALSSEGVAVLNADDLLVSAMASRSKAPVTFFGRGAGADVRAEDVRLDDHGRARFELHTPGGHAPVELRVLGEHHVSNALAVAAVAYRLGMTTEGIAETLSGAVATTGSRMQLHERADGVTVIDDAYNANPDSMAAALRALAAMGTRRRTVAVIGEMRELGPDSAADHRAIGELAGGLGVDVVVGVGGDEAGVVVAGAAEKGAAVHHVADRTAAAELLGGLLTSGDLVLVKANLGAGLQALVRDLVNA</sequence>
<dbReference type="SUPFAM" id="SSF53623">
    <property type="entry name" value="MurD-like peptide ligases, catalytic domain"/>
    <property type="match status" value="1"/>
</dbReference>
<feature type="domain" description="Mur ligase central" evidence="14">
    <location>
        <begin position="108"/>
        <end position="295"/>
    </location>
</feature>
<dbReference type="PANTHER" id="PTHR43024:SF1">
    <property type="entry name" value="UDP-N-ACETYLMURAMOYL-TRIPEPTIDE--D-ALANYL-D-ALANINE LIGASE"/>
    <property type="match status" value="1"/>
</dbReference>
<dbReference type="InterPro" id="IPR004101">
    <property type="entry name" value="Mur_ligase_C"/>
</dbReference>
<dbReference type="GO" id="GO:0051301">
    <property type="term" value="P:cell division"/>
    <property type="evidence" value="ECO:0007669"/>
    <property type="project" value="UniProtKB-KW"/>
</dbReference>
<dbReference type="GO" id="GO:0005737">
    <property type="term" value="C:cytoplasm"/>
    <property type="evidence" value="ECO:0007669"/>
    <property type="project" value="UniProtKB-SubCell"/>
</dbReference>
<dbReference type="NCBIfam" id="TIGR01143">
    <property type="entry name" value="murF"/>
    <property type="match status" value="1"/>
</dbReference>
<evidence type="ECO:0000256" key="1">
    <source>
        <dbReference type="ARBA" id="ARBA00022490"/>
    </source>
</evidence>
<dbReference type="InterPro" id="IPR013221">
    <property type="entry name" value="Mur_ligase_cen"/>
</dbReference>
<comment type="subcellular location">
    <subcellularLocation>
        <location evidence="10 11">Cytoplasm</location>
    </subcellularLocation>
</comment>
<dbReference type="Gene3D" id="3.40.1390.10">
    <property type="entry name" value="MurE/MurF, N-terminal domain"/>
    <property type="match status" value="1"/>
</dbReference>
<dbReference type="Pfam" id="PF01225">
    <property type="entry name" value="Mur_ligase"/>
    <property type="match status" value="1"/>
</dbReference>
<comment type="pathway">
    <text evidence="10 11">Cell wall biogenesis; peptidoglycan biosynthesis.</text>
</comment>
<evidence type="ECO:0000256" key="6">
    <source>
        <dbReference type="ARBA" id="ARBA00022960"/>
    </source>
</evidence>
<dbReference type="Pfam" id="PF02875">
    <property type="entry name" value="Mur_ligase_C"/>
    <property type="match status" value="1"/>
</dbReference>
<dbReference type="EC" id="6.3.2.10" evidence="10 11"/>
<dbReference type="EMBL" id="JABXJJ020000012">
    <property type="protein sequence ID" value="MDI5969925.1"/>
    <property type="molecule type" value="Genomic_DNA"/>
</dbReference>
<dbReference type="GO" id="GO:0009252">
    <property type="term" value="P:peptidoglycan biosynthetic process"/>
    <property type="evidence" value="ECO:0007669"/>
    <property type="project" value="UniProtKB-UniRule"/>
</dbReference>
<dbReference type="InterPro" id="IPR035911">
    <property type="entry name" value="MurE/MurF_N"/>
</dbReference>
<comment type="caution">
    <text evidence="15">The sequence shown here is derived from an EMBL/GenBank/DDBJ whole genome shotgun (WGS) entry which is preliminary data.</text>
</comment>
<evidence type="ECO:0000256" key="8">
    <source>
        <dbReference type="ARBA" id="ARBA00023306"/>
    </source>
</evidence>
<dbReference type="SUPFAM" id="SSF63418">
    <property type="entry name" value="MurE/MurF N-terminal domain"/>
    <property type="match status" value="1"/>
</dbReference>
<keyword evidence="2 10" id="KW-0436">Ligase</keyword>
<dbReference type="GO" id="GO:0005524">
    <property type="term" value="F:ATP binding"/>
    <property type="evidence" value="ECO:0007669"/>
    <property type="project" value="UniProtKB-UniRule"/>
</dbReference>
<protein>
    <recommendedName>
        <fullName evidence="10 11">UDP-N-acetylmuramoyl-tripeptide--D-alanyl-D-alanine ligase</fullName>
        <ecNumber evidence="10 11">6.3.2.10</ecNumber>
    </recommendedName>
    <alternativeName>
        <fullName evidence="10">D-alanyl-D-alanine-adding enzyme</fullName>
    </alternativeName>
</protein>
<evidence type="ECO:0000259" key="13">
    <source>
        <dbReference type="Pfam" id="PF02875"/>
    </source>
</evidence>
<dbReference type="InterPro" id="IPR005863">
    <property type="entry name" value="UDP-N-AcMur_synth"/>
</dbReference>
<evidence type="ECO:0000256" key="2">
    <source>
        <dbReference type="ARBA" id="ARBA00022598"/>
    </source>
</evidence>
<organism evidence="15">
    <name type="scientific">Streptantibioticus silvisoli</name>
    <dbReference type="NCBI Taxonomy" id="2705255"/>
    <lineage>
        <taxon>Bacteria</taxon>
        <taxon>Bacillati</taxon>
        <taxon>Actinomycetota</taxon>
        <taxon>Actinomycetes</taxon>
        <taxon>Kitasatosporales</taxon>
        <taxon>Streptomycetaceae</taxon>
        <taxon>Streptantibioticus</taxon>
    </lineage>
</organism>
<dbReference type="Gene3D" id="3.40.1190.10">
    <property type="entry name" value="Mur-like, catalytic domain"/>
    <property type="match status" value="1"/>
</dbReference>
<dbReference type="GO" id="GO:0008360">
    <property type="term" value="P:regulation of cell shape"/>
    <property type="evidence" value="ECO:0007669"/>
    <property type="project" value="UniProtKB-KW"/>
</dbReference>
<evidence type="ECO:0000256" key="9">
    <source>
        <dbReference type="ARBA" id="ARBA00023316"/>
    </source>
</evidence>
<dbReference type="PANTHER" id="PTHR43024">
    <property type="entry name" value="UDP-N-ACETYLMURAMOYL-TRIPEPTIDE--D-ALANYL-D-ALANINE LIGASE"/>
    <property type="match status" value="1"/>
</dbReference>
<feature type="domain" description="Mur ligase N-terminal catalytic" evidence="12">
    <location>
        <begin position="33"/>
        <end position="76"/>
    </location>
</feature>
<evidence type="ECO:0000259" key="12">
    <source>
        <dbReference type="Pfam" id="PF01225"/>
    </source>
</evidence>
<dbReference type="HAMAP" id="MF_02019">
    <property type="entry name" value="MurF"/>
    <property type="match status" value="1"/>
</dbReference>
<keyword evidence="8 10" id="KW-0131">Cell cycle</keyword>
<dbReference type="InterPro" id="IPR036565">
    <property type="entry name" value="Mur-like_cat_sf"/>
</dbReference>
<evidence type="ECO:0000256" key="7">
    <source>
        <dbReference type="ARBA" id="ARBA00022984"/>
    </source>
</evidence>
<dbReference type="InterPro" id="IPR036615">
    <property type="entry name" value="Mur_ligase_C_dom_sf"/>
</dbReference>
<dbReference type="GO" id="GO:0047480">
    <property type="term" value="F:UDP-N-acetylmuramoyl-tripeptide-D-alanyl-D-alanine ligase activity"/>
    <property type="evidence" value="ECO:0007669"/>
    <property type="project" value="UniProtKB-UniRule"/>
</dbReference>
<dbReference type="Pfam" id="PF08245">
    <property type="entry name" value="Mur_ligase_M"/>
    <property type="match status" value="1"/>
</dbReference>
<proteinExistence type="inferred from homology"/>
<evidence type="ECO:0000256" key="4">
    <source>
        <dbReference type="ARBA" id="ARBA00022741"/>
    </source>
</evidence>
<reference evidence="15" key="1">
    <citation type="submission" date="2023-05" db="EMBL/GenBank/DDBJ databases">
        <title>Streptantibioticus silvisoli sp. nov., acidotolerant actinomycetes 1 from pine litter.</title>
        <authorList>
            <person name="Swiecimska M."/>
            <person name="Golinska P."/>
            <person name="Sangal V."/>
            <person name="Wachnowicz B."/>
            <person name="Goodfellow M."/>
        </authorList>
    </citation>
    <scope>NUCLEOTIDE SEQUENCE</scope>
    <source>
        <strain evidence="15">SL13</strain>
    </source>
</reference>
<keyword evidence="3 10" id="KW-0132">Cell division</keyword>
<comment type="function">
    <text evidence="10 11">Involved in cell wall formation. Catalyzes the final step in the synthesis of UDP-N-acetylmuramoyl-pentapeptide, the precursor of murein.</text>
</comment>
<evidence type="ECO:0000256" key="3">
    <source>
        <dbReference type="ARBA" id="ARBA00022618"/>
    </source>
</evidence>
<keyword evidence="9 10" id="KW-0961">Cell wall biogenesis/degradation</keyword>
<keyword evidence="5 10" id="KW-0067">ATP-binding</keyword>
<comment type="similarity">
    <text evidence="10">Belongs to the MurCDEF family. MurF subfamily.</text>
</comment>
<keyword evidence="6 10" id="KW-0133">Cell shape</keyword>
<accession>A0AA90H3A7</accession>
<evidence type="ECO:0000313" key="15">
    <source>
        <dbReference type="EMBL" id="MDI5969925.1"/>
    </source>
</evidence>
<dbReference type="SUPFAM" id="SSF53244">
    <property type="entry name" value="MurD-like peptide ligases, peptide-binding domain"/>
    <property type="match status" value="1"/>
</dbReference>
<evidence type="ECO:0000256" key="11">
    <source>
        <dbReference type="RuleBase" id="RU004136"/>
    </source>
</evidence>
<dbReference type="Gene3D" id="3.90.190.20">
    <property type="entry name" value="Mur ligase, C-terminal domain"/>
    <property type="match status" value="1"/>
</dbReference>
<evidence type="ECO:0000256" key="5">
    <source>
        <dbReference type="ARBA" id="ARBA00022840"/>
    </source>
</evidence>
<name>A0AA90H3A7_9ACTN</name>
<comment type="catalytic activity">
    <reaction evidence="10 11">
        <text>D-alanyl-D-alanine + UDP-N-acetyl-alpha-D-muramoyl-L-alanyl-gamma-D-glutamyl-meso-2,6-diaminopimelate + ATP = UDP-N-acetyl-alpha-D-muramoyl-L-alanyl-gamma-D-glutamyl-meso-2,6-diaminopimeloyl-D-alanyl-D-alanine + ADP + phosphate + H(+)</text>
        <dbReference type="Rhea" id="RHEA:28374"/>
        <dbReference type="ChEBI" id="CHEBI:15378"/>
        <dbReference type="ChEBI" id="CHEBI:30616"/>
        <dbReference type="ChEBI" id="CHEBI:43474"/>
        <dbReference type="ChEBI" id="CHEBI:57822"/>
        <dbReference type="ChEBI" id="CHEBI:61386"/>
        <dbReference type="ChEBI" id="CHEBI:83905"/>
        <dbReference type="ChEBI" id="CHEBI:456216"/>
        <dbReference type="EC" id="6.3.2.10"/>
    </reaction>
</comment>
<dbReference type="AlphaFoldDB" id="A0AA90H3A7"/>
<feature type="binding site" evidence="10">
    <location>
        <begin position="110"/>
        <end position="116"/>
    </location>
    <ligand>
        <name>ATP</name>
        <dbReference type="ChEBI" id="CHEBI:30616"/>
    </ligand>
</feature>
<evidence type="ECO:0000256" key="10">
    <source>
        <dbReference type="HAMAP-Rule" id="MF_02019"/>
    </source>
</evidence>
<dbReference type="InterPro" id="IPR051046">
    <property type="entry name" value="MurCDEF_CellWall_CoF430Synth"/>
</dbReference>
<dbReference type="InterPro" id="IPR000713">
    <property type="entry name" value="Mur_ligase_N"/>
</dbReference>
<keyword evidence="1 10" id="KW-0963">Cytoplasm</keyword>
<keyword evidence="4 10" id="KW-0547">Nucleotide-binding</keyword>
<keyword evidence="7 10" id="KW-0573">Peptidoglycan synthesis</keyword>
<feature type="domain" description="Mur ligase C-terminal" evidence="13">
    <location>
        <begin position="319"/>
        <end position="442"/>
    </location>
</feature>
<gene>
    <name evidence="10 15" type="primary">murF</name>
    <name evidence="15" type="ORF">POF50_011350</name>
</gene>
<dbReference type="RefSeq" id="WP_271314701.1">
    <property type="nucleotide sequence ID" value="NZ_JABXJJ020000012.1"/>
</dbReference>